<feature type="compositionally biased region" description="Low complexity" evidence="1">
    <location>
        <begin position="68"/>
        <end position="78"/>
    </location>
</feature>
<dbReference type="AlphaFoldDB" id="B9SHD5"/>
<feature type="region of interest" description="Disordered" evidence="1">
    <location>
        <begin position="1"/>
        <end position="27"/>
    </location>
</feature>
<dbReference type="EMBL" id="EQ973962">
    <property type="protein sequence ID" value="EEF36977.1"/>
    <property type="molecule type" value="Genomic_DNA"/>
</dbReference>
<dbReference type="InParanoid" id="B9SHD5"/>
<reference evidence="3" key="1">
    <citation type="journal article" date="2010" name="Nat. Biotechnol.">
        <title>Draft genome sequence of the oilseed species Ricinus communis.</title>
        <authorList>
            <person name="Chan A.P."/>
            <person name="Crabtree J."/>
            <person name="Zhao Q."/>
            <person name="Lorenzi H."/>
            <person name="Orvis J."/>
            <person name="Puiu D."/>
            <person name="Melake-Berhan A."/>
            <person name="Jones K.M."/>
            <person name="Redman J."/>
            <person name="Chen G."/>
            <person name="Cahoon E.B."/>
            <person name="Gedil M."/>
            <person name="Stanke M."/>
            <person name="Haas B.J."/>
            <person name="Wortman J.R."/>
            <person name="Fraser-Liggett C.M."/>
            <person name="Ravel J."/>
            <person name="Rabinowicz P.D."/>
        </authorList>
    </citation>
    <scope>NUCLEOTIDE SEQUENCE [LARGE SCALE GENOMIC DNA]</scope>
    <source>
        <strain evidence="3">cv. Hale</strain>
    </source>
</reference>
<organism evidence="2 3">
    <name type="scientific">Ricinus communis</name>
    <name type="common">Castor bean</name>
    <dbReference type="NCBI Taxonomy" id="3988"/>
    <lineage>
        <taxon>Eukaryota</taxon>
        <taxon>Viridiplantae</taxon>
        <taxon>Streptophyta</taxon>
        <taxon>Embryophyta</taxon>
        <taxon>Tracheophyta</taxon>
        <taxon>Spermatophyta</taxon>
        <taxon>Magnoliopsida</taxon>
        <taxon>eudicotyledons</taxon>
        <taxon>Gunneridae</taxon>
        <taxon>Pentapetalae</taxon>
        <taxon>rosids</taxon>
        <taxon>fabids</taxon>
        <taxon>Malpighiales</taxon>
        <taxon>Euphorbiaceae</taxon>
        <taxon>Acalyphoideae</taxon>
        <taxon>Acalypheae</taxon>
        <taxon>Ricinus</taxon>
    </lineage>
</organism>
<feature type="region of interest" description="Disordered" evidence="1">
    <location>
        <begin position="42"/>
        <end position="82"/>
    </location>
</feature>
<keyword evidence="3" id="KW-1185">Reference proteome</keyword>
<feature type="compositionally biased region" description="Basic and acidic residues" evidence="1">
    <location>
        <begin position="130"/>
        <end position="142"/>
    </location>
</feature>
<gene>
    <name evidence="2" type="ORF">RCOM_0989740</name>
</gene>
<proteinExistence type="predicted"/>
<accession>B9SHD5</accession>
<feature type="compositionally biased region" description="Low complexity" evidence="1">
    <location>
        <begin position="13"/>
        <end position="27"/>
    </location>
</feature>
<evidence type="ECO:0000256" key="1">
    <source>
        <dbReference type="SAM" id="MobiDB-lite"/>
    </source>
</evidence>
<sequence length="151" mass="16385">MVRKRGANRCRFTTPTLTPPSTTHSPPMITHPPPPTTYIAQPLPPLPPPLTQAMTLQSSSSHPPPCPTNTHSPSSPTSVYVPNLPLLIPTVSSTPSTARSAPMLILGWHIKQCLWEEAVDVLVREIEKGKQEARVRGSKSEGEMGTTMEHA</sequence>
<protein>
    <submittedName>
        <fullName evidence="2">Uncharacterized protein</fullName>
    </submittedName>
</protein>
<feature type="region of interest" description="Disordered" evidence="1">
    <location>
        <begin position="130"/>
        <end position="151"/>
    </location>
</feature>
<evidence type="ECO:0000313" key="2">
    <source>
        <dbReference type="EMBL" id="EEF36977.1"/>
    </source>
</evidence>
<dbReference type="Proteomes" id="UP000008311">
    <property type="component" value="Unassembled WGS sequence"/>
</dbReference>
<name>B9SHD5_RICCO</name>
<evidence type="ECO:0000313" key="3">
    <source>
        <dbReference type="Proteomes" id="UP000008311"/>
    </source>
</evidence>